<keyword evidence="2" id="KW-1185">Reference proteome</keyword>
<dbReference type="RefSeq" id="WP_145739542.1">
    <property type="nucleotide sequence ID" value="NZ_VIWX01000002.1"/>
</dbReference>
<name>A0A561U9Q4_9PSEU</name>
<dbReference type="OrthoDB" id="3611744at2"/>
<organism evidence="1 2">
    <name type="scientific">Saccharopolyspora dendranthemae</name>
    <dbReference type="NCBI Taxonomy" id="1181886"/>
    <lineage>
        <taxon>Bacteria</taxon>
        <taxon>Bacillati</taxon>
        <taxon>Actinomycetota</taxon>
        <taxon>Actinomycetes</taxon>
        <taxon>Pseudonocardiales</taxon>
        <taxon>Pseudonocardiaceae</taxon>
        <taxon>Saccharopolyspora</taxon>
    </lineage>
</organism>
<comment type="caution">
    <text evidence="1">The sequence shown here is derived from an EMBL/GenBank/DDBJ whole genome shotgun (WGS) entry which is preliminary data.</text>
</comment>
<reference evidence="1 2" key="1">
    <citation type="submission" date="2019-06" db="EMBL/GenBank/DDBJ databases">
        <title>Sequencing the genomes of 1000 actinobacteria strains.</title>
        <authorList>
            <person name="Klenk H.-P."/>
        </authorList>
    </citation>
    <scope>NUCLEOTIDE SEQUENCE [LARGE SCALE GENOMIC DNA]</scope>
    <source>
        <strain evidence="1 2">DSM 46699</strain>
    </source>
</reference>
<sequence length="250" mass="28636">MTAVSIHQPNFLPWTKLMAKIALSDVHIVYDTAQYTRSEYHARQRMKNQSGGTSWLSVPVAHTGDRQWLCDVRIDQRQNWRRGHLKHLKVHYRRTPHFDELYDLVREVYRRDHDRLVDHNLDLTTELCRYLGVETRILRASELDVPVPEDRQERLLELVRGVGGDAHLTSSGTTYSVDWSPFHRAGVPVLDQHFEHPVYAQPHGDFVPGLGALDLLFVQGPAAARTIRASSRFEPSLDAAPVANPQRSVL</sequence>
<evidence type="ECO:0000313" key="1">
    <source>
        <dbReference type="EMBL" id="TWF96099.1"/>
    </source>
</evidence>
<proteinExistence type="predicted"/>
<dbReference type="Pfam" id="PF08889">
    <property type="entry name" value="WbqC"/>
    <property type="match status" value="1"/>
</dbReference>
<dbReference type="Proteomes" id="UP000316184">
    <property type="component" value="Unassembled WGS sequence"/>
</dbReference>
<accession>A0A561U9Q4</accession>
<dbReference type="InterPro" id="IPR014985">
    <property type="entry name" value="WbqC"/>
</dbReference>
<dbReference type="AlphaFoldDB" id="A0A561U9Q4"/>
<gene>
    <name evidence="1" type="ORF">FHU35_121100</name>
</gene>
<protein>
    <submittedName>
        <fullName evidence="1">WbqC-like protein</fullName>
    </submittedName>
</protein>
<dbReference type="EMBL" id="VIWX01000002">
    <property type="protein sequence ID" value="TWF96099.1"/>
    <property type="molecule type" value="Genomic_DNA"/>
</dbReference>
<evidence type="ECO:0000313" key="2">
    <source>
        <dbReference type="Proteomes" id="UP000316184"/>
    </source>
</evidence>